<feature type="region of interest" description="C-terminal hotdog fold" evidence="6">
    <location>
        <begin position="1118"/>
        <end position="1275"/>
    </location>
</feature>
<dbReference type="Gene3D" id="1.10.1200.10">
    <property type="entry name" value="ACP-like"/>
    <property type="match status" value="1"/>
</dbReference>
<dbReference type="SMART" id="SM00826">
    <property type="entry name" value="PKS_DH"/>
    <property type="match status" value="1"/>
</dbReference>
<dbReference type="Gene3D" id="3.40.50.720">
    <property type="entry name" value="NAD(P)-binding Rossmann-like Domain"/>
    <property type="match status" value="2"/>
</dbReference>
<feature type="region of interest" description="N-terminal hotdog fold" evidence="6">
    <location>
        <begin position="956"/>
        <end position="1088"/>
    </location>
</feature>
<feature type="region of interest" description="Disordered" evidence="7">
    <location>
        <begin position="456"/>
        <end position="475"/>
    </location>
</feature>
<dbReference type="InterPro" id="IPR020806">
    <property type="entry name" value="PKS_PP-bd"/>
</dbReference>
<dbReference type="InterPro" id="IPR014031">
    <property type="entry name" value="Ketoacyl_synth_C"/>
</dbReference>
<dbReference type="InterPro" id="IPR036736">
    <property type="entry name" value="ACP-like_sf"/>
</dbReference>
<evidence type="ECO:0000256" key="1">
    <source>
        <dbReference type="ARBA" id="ARBA00022450"/>
    </source>
</evidence>
<dbReference type="Pfam" id="PF00550">
    <property type="entry name" value="PP-binding"/>
    <property type="match status" value="1"/>
</dbReference>
<feature type="active site" description="Proton acceptor; for dehydratase activity" evidence="6">
    <location>
        <position position="988"/>
    </location>
</feature>
<dbReference type="InterPro" id="IPR057326">
    <property type="entry name" value="KR_dom"/>
</dbReference>
<dbReference type="PANTHER" id="PTHR43775">
    <property type="entry name" value="FATTY ACID SYNTHASE"/>
    <property type="match status" value="1"/>
</dbReference>
<dbReference type="InterPro" id="IPR049900">
    <property type="entry name" value="PKS_mFAS_DH"/>
</dbReference>
<dbReference type="InterPro" id="IPR016035">
    <property type="entry name" value="Acyl_Trfase/lysoPLipase"/>
</dbReference>
<dbReference type="OrthoDB" id="329835at2759"/>
<dbReference type="InterPro" id="IPR042104">
    <property type="entry name" value="PKS_dehydratase_sf"/>
</dbReference>
<dbReference type="GO" id="GO:0016491">
    <property type="term" value="F:oxidoreductase activity"/>
    <property type="evidence" value="ECO:0007669"/>
    <property type="project" value="UniProtKB-KW"/>
</dbReference>
<dbReference type="InterPro" id="IPR001227">
    <property type="entry name" value="Ac_transferase_dom_sf"/>
</dbReference>
<dbReference type="InterPro" id="IPR014030">
    <property type="entry name" value="Ketoacyl_synth_N"/>
</dbReference>
<dbReference type="InterPro" id="IPR018201">
    <property type="entry name" value="Ketoacyl_synth_AS"/>
</dbReference>
<dbReference type="InterPro" id="IPR049552">
    <property type="entry name" value="PKS_DH_N"/>
</dbReference>
<dbReference type="Gene3D" id="3.90.180.10">
    <property type="entry name" value="Medium-chain alcohol dehydrogenases, catalytic domain"/>
    <property type="match status" value="1"/>
</dbReference>
<dbReference type="GO" id="GO:0044550">
    <property type="term" value="P:secondary metabolite biosynthetic process"/>
    <property type="evidence" value="ECO:0007669"/>
    <property type="project" value="TreeGrafter"/>
</dbReference>
<organism evidence="11 12">
    <name type="scientific">Cercospora zeae-maydis SCOH1-5</name>
    <dbReference type="NCBI Taxonomy" id="717836"/>
    <lineage>
        <taxon>Eukaryota</taxon>
        <taxon>Fungi</taxon>
        <taxon>Dikarya</taxon>
        <taxon>Ascomycota</taxon>
        <taxon>Pezizomycotina</taxon>
        <taxon>Dothideomycetes</taxon>
        <taxon>Dothideomycetidae</taxon>
        <taxon>Mycosphaerellales</taxon>
        <taxon>Mycosphaerellaceae</taxon>
        <taxon>Cercospora</taxon>
    </lineage>
</organism>
<keyword evidence="1" id="KW-0596">Phosphopantetheine</keyword>
<dbReference type="PROSITE" id="PS00606">
    <property type="entry name" value="KS3_1"/>
    <property type="match status" value="1"/>
</dbReference>
<dbReference type="GO" id="GO:0004315">
    <property type="term" value="F:3-oxoacyl-[acyl-carrier-protein] synthase activity"/>
    <property type="evidence" value="ECO:0007669"/>
    <property type="project" value="InterPro"/>
</dbReference>
<name>A0A6A6FPL6_9PEZI</name>
<dbReference type="InterPro" id="IPR050091">
    <property type="entry name" value="PKS_NRPS_Biosynth_Enz"/>
</dbReference>
<keyword evidence="2" id="KW-0597">Phosphoprotein</keyword>
<dbReference type="PANTHER" id="PTHR43775:SF29">
    <property type="entry name" value="ASPERFURANONE POLYKETIDE SYNTHASE AFOG-RELATED"/>
    <property type="match status" value="1"/>
</dbReference>
<keyword evidence="3" id="KW-0808">Transferase</keyword>
<dbReference type="GO" id="GO:0031177">
    <property type="term" value="F:phosphopantetheine binding"/>
    <property type="evidence" value="ECO:0007669"/>
    <property type="project" value="InterPro"/>
</dbReference>
<dbReference type="SUPFAM" id="SSF52151">
    <property type="entry name" value="FabD/lysophospholipase-like"/>
    <property type="match status" value="1"/>
</dbReference>
<feature type="domain" description="PKS/mFAS DH" evidence="10">
    <location>
        <begin position="956"/>
        <end position="1275"/>
    </location>
</feature>
<dbReference type="Gene3D" id="3.30.70.3290">
    <property type="match status" value="1"/>
</dbReference>
<evidence type="ECO:0000313" key="12">
    <source>
        <dbReference type="Proteomes" id="UP000799539"/>
    </source>
</evidence>
<dbReference type="Pfam" id="PF08659">
    <property type="entry name" value="KR"/>
    <property type="match status" value="1"/>
</dbReference>
<feature type="active site" description="Proton donor; for dehydratase activity" evidence="6">
    <location>
        <position position="1185"/>
    </location>
</feature>
<dbReference type="InterPro" id="IPR032821">
    <property type="entry name" value="PKS_assoc"/>
</dbReference>
<dbReference type="CDD" id="cd05195">
    <property type="entry name" value="enoyl_red"/>
    <property type="match status" value="1"/>
</dbReference>
<dbReference type="SUPFAM" id="SSF55048">
    <property type="entry name" value="Probable ACP-binding domain of malonyl-CoA ACP transacylase"/>
    <property type="match status" value="1"/>
</dbReference>
<proteinExistence type="predicted"/>
<keyword evidence="4" id="KW-0560">Oxidoreductase</keyword>
<feature type="compositionally biased region" description="Low complexity" evidence="7">
    <location>
        <begin position="457"/>
        <end position="475"/>
    </location>
</feature>
<dbReference type="InterPro" id="IPR013968">
    <property type="entry name" value="PKS_KR"/>
</dbReference>
<dbReference type="SMART" id="SM00823">
    <property type="entry name" value="PKS_PP"/>
    <property type="match status" value="1"/>
</dbReference>
<dbReference type="InterPro" id="IPR020841">
    <property type="entry name" value="PKS_Beta-ketoAc_synthase_dom"/>
</dbReference>
<evidence type="ECO:0000256" key="7">
    <source>
        <dbReference type="SAM" id="MobiDB-lite"/>
    </source>
</evidence>
<dbReference type="PROSITE" id="PS50075">
    <property type="entry name" value="CARRIER"/>
    <property type="match status" value="1"/>
</dbReference>
<dbReference type="CDD" id="cd00833">
    <property type="entry name" value="PKS"/>
    <property type="match status" value="1"/>
</dbReference>
<dbReference type="InterPro" id="IPR016039">
    <property type="entry name" value="Thiolase-like"/>
</dbReference>
<protein>
    <submittedName>
        <fullName evidence="11">Uncharacterized protein</fullName>
    </submittedName>
</protein>
<evidence type="ECO:0000256" key="4">
    <source>
        <dbReference type="ARBA" id="ARBA00023002"/>
    </source>
</evidence>
<sequence>MAGPDKQEPIAIVGAACRLAGEVSSLGTLWDMISKVKTGHCKVPADRWDSDIWHHPDPDRKGGISPKHGYFLKQDIGVFDAPFFSTTAKEAAALDPMKRLLLEVSYESIENAGIPVERLMNSKTGCYVGCMTNDYEMMSLHDIYDISHTAASATSEAMTANRVSWFFGLKGPSLTLDTACSSSLYALHLACQSLRLRETDASLVAGVNLMIVPNTMHQLSAMHMLSPEGISHTFDDRANGYGRGEGIGALIVKRLSDALRDGDTIRAVIRGTGANADGKTPSITQPSSNSQAELIRDTYEAAGLPLYDTDYFESHGTGTPVGDPIELSAIASTIGAARADAGQGPLYVGSIKPTVGHTEGCSGLAGIFKSILLLEQGKLVPTYGVENVNPKLKLEDWNLALPSGVIDWPGEGLRRISVNSFGFGGANAHAILDDAYHYLLDHHLIGNHSTLLKQPTSAYDSGVSSQGSSTPTSESDSSAARLFVITAKDKAGIQRVSAALGDALKSDKRQITSEYLEDLAYTLALRRTHHDFRAFSTASSVNEFTEQLSKGLSVPIQARKPESLVMVFTGQGAQWAGMGSELLAHPVFHQSVLLSQEYLRELGCAWNAIEELTKVEGSQIAKPEYSQTLCTVLQVALIDVLRSWSIQPVATVGHSSGEIAAAYAAFYLTHRDAIRLAYVRGISSASVPQKGAMMAAGVSAEEAKGYLQNVPMDSAVVACVNSPSSVTLSGDVSAIDQLEKELNAAGKFARKLKVETAYHSPHMLAVQERYLEMIGKLEPQDLFQGDSRPVMYSSLKGCKITDASELNAQYWVDNMTNPVQFSGAVTALLGHTAPFTGRIKPKPIRIGAFVEIGPHAALQGPVGQIIANNKVAKEAPYVSMVSRGKDAINSSFAVAGKLWASGYDIDLAAVNRQEKSGSLAPKSLTDLPPYAWNHNKRFWHESFVMQSHRFPQAPRHDLVGQTEDLPNRFEPRWRNHLRITENPWIEDHRITGTTLYPGAGMLIMAIEGALRTADQSRALTGFNITRVNFERGLVVPADDEAAIDTRLSLHRHDQRPDSWEFAVYSMSAGRLDWTRHCSGRIALVYKADGDGEVEAAGSDVSWQQKAQVYKDLLAENSDEDVDVDNFYDHLETIGMQYGPMFRNVVALKAVPSKQASYGEIIVPDTQSIMPANYEPEHVIHPATMDAIFHIVLAAFNGGRPIDHAAVPYSIDQMYVSLKQPKGPTALYQGYGQLTSKTEDGHEVTGDLVVSDTNWAEPRLTVKNFALREVTSQSSQQEMVALSTSEVRKCAGIEWQKEIVSTNDQEPQKIPDSIIILQPEISSSGLQDFIERLAARLAELGASTSLLKLSAADGDAQVFPGATIISLLEIEDPLIYSWSETDFNTFKTMVSACKSCFWITRGGLLQSWSSGMEFAPAQGLLRVMRNEYPICTLPHLDLSTEFDLASKEGLESILHVWRSSLEDGADTEYAENSGDVYVARAVDDVGFDHELNLAFGRAQPVRQTLASSTRPLKPVRFVEDRESIWTWDNDHDSPLGADELEIQVEWAGLESTQAPQPVVSRQAVGRITRCGEDVTAFEPGHHVIVFTNNALRTHVRQTQSLVAPLAADMPPEAAATMPSSFMAAQYALDAARLTSGQTILIHDAASPVGQAVLQISQQMGVKAFCLASSAHEASVLSKVYGVSPDHIFDARLRNFVPLIDSITNGSGVDVVFCKRDSPAVDASLMALGIFGCFLDLTGGSAIRQLPLCKRNASLLRIDMDHIISCRADVIKDTFKRVFGTTKWKPIRPSRTCSPAELGDAVAGIRENSLEPITVSLQPNQEILVPASAPPELQLDPTATYILAGGLGALGLNIADWMVVQGAKHLVFLSRSGGSKNEKELAALRARGTEAEAYKCDVTDALSVATVFEQLRSRGCSIRGVIQCAMVLDDTIFDNMSHGQWQRAFNPKTRGSRNLLANLWSRDRPFMILLSSITGIIGNTAQANYASGNTFEDALAQHARSHLDIAATSIDVGLVDDSSHFTGAGEFGDLDNYLGKYGHGWHGLRTNLDELRVAMQAIMRGSTASGHAIPAQVVLGLGANLILQEGASGFQADKKFCHRVINVEETDASGRKKESVAKLLSQAGTIEDAASVVEESIKEVIAHAIGLGVQEIDAQKPLFDYGVDSLKAVEIRNKVLKDMQSEVSVFELLSSSPLAEVSGKVAAKSALVKLSEDDVAN</sequence>
<dbReference type="InterPro" id="IPR009081">
    <property type="entry name" value="PP-bd_ACP"/>
</dbReference>
<dbReference type="InterPro" id="IPR011032">
    <property type="entry name" value="GroES-like_sf"/>
</dbReference>
<dbReference type="InterPro" id="IPR036291">
    <property type="entry name" value="NAD(P)-bd_dom_sf"/>
</dbReference>
<dbReference type="SMART" id="SM00825">
    <property type="entry name" value="PKS_KS"/>
    <property type="match status" value="1"/>
</dbReference>
<dbReference type="InterPro" id="IPR049551">
    <property type="entry name" value="PKS_DH_C"/>
</dbReference>
<dbReference type="Pfam" id="PF02801">
    <property type="entry name" value="Ketoacyl-synt_C"/>
    <property type="match status" value="1"/>
</dbReference>
<dbReference type="SMART" id="SM00827">
    <property type="entry name" value="PKS_AT"/>
    <property type="match status" value="1"/>
</dbReference>
<dbReference type="InterPro" id="IPR016036">
    <property type="entry name" value="Malonyl_transacylase_ACP-bd"/>
</dbReference>
<reference evidence="11" key="1">
    <citation type="journal article" date="2020" name="Stud. Mycol.">
        <title>101 Dothideomycetes genomes: a test case for predicting lifestyles and emergence of pathogens.</title>
        <authorList>
            <person name="Haridas S."/>
            <person name="Albert R."/>
            <person name="Binder M."/>
            <person name="Bloem J."/>
            <person name="Labutti K."/>
            <person name="Salamov A."/>
            <person name="Andreopoulos B."/>
            <person name="Baker S."/>
            <person name="Barry K."/>
            <person name="Bills G."/>
            <person name="Bluhm B."/>
            <person name="Cannon C."/>
            <person name="Castanera R."/>
            <person name="Culley D."/>
            <person name="Daum C."/>
            <person name="Ezra D."/>
            <person name="Gonzalez J."/>
            <person name="Henrissat B."/>
            <person name="Kuo A."/>
            <person name="Liang C."/>
            <person name="Lipzen A."/>
            <person name="Lutzoni F."/>
            <person name="Magnuson J."/>
            <person name="Mondo S."/>
            <person name="Nolan M."/>
            <person name="Ohm R."/>
            <person name="Pangilinan J."/>
            <person name="Park H.-J."/>
            <person name="Ramirez L."/>
            <person name="Alfaro M."/>
            <person name="Sun H."/>
            <person name="Tritt A."/>
            <person name="Yoshinaga Y."/>
            <person name="Zwiers L.-H."/>
            <person name="Turgeon B."/>
            <person name="Goodwin S."/>
            <person name="Spatafora J."/>
            <person name="Crous P."/>
            <person name="Grigoriev I."/>
        </authorList>
    </citation>
    <scope>NUCLEOTIDE SEQUENCE</scope>
    <source>
        <strain evidence="11">SCOH1-5</strain>
    </source>
</reference>
<evidence type="ECO:0000259" key="10">
    <source>
        <dbReference type="PROSITE" id="PS52019"/>
    </source>
</evidence>
<dbReference type="InterPro" id="IPR006162">
    <property type="entry name" value="Ppantetheine_attach_site"/>
</dbReference>
<keyword evidence="12" id="KW-1185">Reference proteome</keyword>
<accession>A0A6A6FPL6</accession>
<evidence type="ECO:0000256" key="6">
    <source>
        <dbReference type="PROSITE-ProRule" id="PRU01363"/>
    </source>
</evidence>
<keyword evidence="5" id="KW-0511">Multifunctional enzyme</keyword>
<dbReference type="Gene3D" id="3.40.47.10">
    <property type="match status" value="1"/>
</dbReference>
<evidence type="ECO:0000256" key="2">
    <source>
        <dbReference type="ARBA" id="ARBA00022553"/>
    </source>
</evidence>
<dbReference type="SMART" id="SM00822">
    <property type="entry name" value="PKS_KR"/>
    <property type="match status" value="1"/>
</dbReference>
<dbReference type="Gene3D" id="3.10.129.110">
    <property type="entry name" value="Polyketide synthase dehydratase"/>
    <property type="match status" value="1"/>
</dbReference>
<dbReference type="Proteomes" id="UP000799539">
    <property type="component" value="Unassembled WGS sequence"/>
</dbReference>
<dbReference type="SMART" id="SM00829">
    <property type="entry name" value="PKS_ER"/>
    <property type="match status" value="1"/>
</dbReference>
<evidence type="ECO:0000256" key="5">
    <source>
        <dbReference type="ARBA" id="ARBA00023268"/>
    </source>
</evidence>
<dbReference type="PROSITE" id="PS52004">
    <property type="entry name" value="KS3_2"/>
    <property type="match status" value="1"/>
</dbReference>
<evidence type="ECO:0000313" key="11">
    <source>
        <dbReference type="EMBL" id="KAF2215412.1"/>
    </source>
</evidence>
<dbReference type="Pfam" id="PF00698">
    <property type="entry name" value="Acyl_transf_1"/>
    <property type="match status" value="1"/>
</dbReference>
<dbReference type="GO" id="GO:0006633">
    <property type="term" value="P:fatty acid biosynthetic process"/>
    <property type="evidence" value="ECO:0007669"/>
    <property type="project" value="InterPro"/>
</dbReference>
<dbReference type="SUPFAM" id="SSF53901">
    <property type="entry name" value="Thiolase-like"/>
    <property type="match status" value="1"/>
</dbReference>
<dbReference type="InterPro" id="IPR014043">
    <property type="entry name" value="Acyl_transferase_dom"/>
</dbReference>
<dbReference type="EMBL" id="ML992666">
    <property type="protein sequence ID" value="KAF2215412.1"/>
    <property type="molecule type" value="Genomic_DNA"/>
</dbReference>
<dbReference type="PROSITE" id="PS00012">
    <property type="entry name" value="PHOSPHOPANTETHEINE"/>
    <property type="match status" value="1"/>
</dbReference>
<dbReference type="SUPFAM" id="SSF51735">
    <property type="entry name" value="NAD(P)-binding Rossmann-fold domains"/>
    <property type="match status" value="2"/>
</dbReference>
<gene>
    <name evidence="11" type="ORF">CERZMDRAFT_82428</name>
</gene>
<dbReference type="SUPFAM" id="SSF50129">
    <property type="entry name" value="GroES-like"/>
    <property type="match status" value="1"/>
</dbReference>
<dbReference type="Pfam" id="PF21089">
    <property type="entry name" value="PKS_DH_N"/>
    <property type="match status" value="1"/>
</dbReference>
<evidence type="ECO:0000259" key="8">
    <source>
        <dbReference type="PROSITE" id="PS50075"/>
    </source>
</evidence>
<dbReference type="SUPFAM" id="SSF47336">
    <property type="entry name" value="ACP-like"/>
    <property type="match status" value="1"/>
</dbReference>
<evidence type="ECO:0000256" key="3">
    <source>
        <dbReference type="ARBA" id="ARBA00022679"/>
    </source>
</evidence>
<dbReference type="InterPro" id="IPR020807">
    <property type="entry name" value="PKS_DH"/>
</dbReference>
<dbReference type="Gene3D" id="3.40.366.10">
    <property type="entry name" value="Malonyl-Coenzyme A Acyl Carrier Protein, domain 2"/>
    <property type="match status" value="1"/>
</dbReference>
<dbReference type="Pfam" id="PF16197">
    <property type="entry name" value="KAsynt_C_assoc"/>
    <property type="match status" value="1"/>
</dbReference>
<dbReference type="Pfam" id="PF14765">
    <property type="entry name" value="PS-DH"/>
    <property type="match status" value="1"/>
</dbReference>
<dbReference type="Pfam" id="PF00109">
    <property type="entry name" value="ketoacyl-synt"/>
    <property type="match status" value="1"/>
</dbReference>
<evidence type="ECO:0000259" key="9">
    <source>
        <dbReference type="PROSITE" id="PS52004"/>
    </source>
</evidence>
<dbReference type="PROSITE" id="PS52019">
    <property type="entry name" value="PKS_MFAS_DH"/>
    <property type="match status" value="1"/>
</dbReference>
<feature type="domain" description="Ketosynthase family 3 (KS3)" evidence="9">
    <location>
        <begin position="7"/>
        <end position="434"/>
    </location>
</feature>
<dbReference type="GO" id="GO:0004312">
    <property type="term" value="F:fatty acid synthase activity"/>
    <property type="evidence" value="ECO:0007669"/>
    <property type="project" value="TreeGrafter"/>
</dbReference>
<feature type="domain" description="Carrier" evidence="8">
    <location>
        <begin position="2129"/>
        <end position="2203"/>
    </location>
</feature>
<dbReference type="InterPro" id="IPR020843">
    <property type="entry name" value="ER"/>
</dbReference>